<dbReference type="AlphaFoldDB" id="A0AAV9WLV6"/>
<keyword evidence="3" id="KW-1185">Reference proteome</keyword>
<evidence type="ECO:0000313" key="2">
    <source>
        <dbReference type="EMBL" id="KAK6510196.1"/>
    </source>
</evidence>
<name>A0AAV9WLV6_9PEZI</name>
<dbReference type="Gene3D" id="3.40.50.300">
    <property type="entry name" value="P-loop containing nucleotide triphosphate hydrolases"/>
    <property type="match status" value="1"/>
</dbReference>
<feature type="compositionally biased region" description="Polar residues" evidence="1">
    <location>
        <begin position="206"/>
        <end position="221"/>
    </location>
</feature>
<organism evidence="2 3">
    <name type="scientific">Arthrobotrys musiformis</name>
    <dbReference type="NCBI Taxonomy" id="47236"/>
    <lineage>
        <taxon>Eukaryota</taxon>
        <taxon>Fungi</taxon>
        <taxon>Dikarya</taxon>
        <taxon>Ascomycota</taxon>
        <taxon>Pezizomycotina</taxon>
        <taxon>Orbiliomycetes</taxon>
        <taxon>Orbiliales</taxon>
        <taxon>Orbiliaceae</taxon>
        <taxon>Arthrobotrys</taxon>
    </lineage>
</organism>
<dbReference type="Proteomes" id="UP001370758">
    <property type="component" value="Unassembled WGS sequence"/>
</dbReference>
<comment type="caution">
    <text evidence="2">The sequence shown here is derived from an EMBL/GenBank/DDBJ whole genome shotgun (WGS) entry which is preliminary data.</text>
</comment>
<sequence length="746" mass="83545">MAEAIGLAASIVGLIAVGAKLIPWISNVATKISDAPDSVKTVMFQLNEADIIIKAIQAYIREEEPLAASHKSFISLEDLSVALTGCMLAYSGLESHVDFVRIGGKISSFDRGKWILREKEILEVIRALQNHKSSLSLMLTIIQTSSLRRAEEMMAKLSHLIERSLQDDQNLALQLKRHAATLTSSAIGVSMGCMSSHLSRPPMPQNDGSVAETTRSNSMPTQGPPLPSIQFDQNALKGSRTPGSGFETSSRAPSLNFEKDLLSSSVYKRLGFRESRSSIFTREGSERHNTWSIFSCLTWDEISNISVFNLPIFEADLYNGYHYSQPIDYDRPVSVDLTRIAALRPPSLPGLSTRQPPSGHSRNLTPGRNMILDHNLLDNSSTRVPRIRLLGTVYIEKSIQDSHLRSLVSRESPHSYRPIFYNVPSLPKDEFVGRQEILSKITMHLGSEVSPSSGQLSTITKESEMGGPLRVTTRQTPNIFVLWGSIGCGKTRIALEYVYRASLSIHTRDLQPALVYETTRDFKSEAADSSSSLPFSKTTWANPWRRYTLWINAKAKHTVRDTLIEFGRNLESESDFRGPLRHLDSRSDPSTAKLYIKVVVEYLNRCGEPSFKPKLCLGGGILQKQLILLFLPVAQNCLIVFDNVEDIETIKHYLPQNQNGNILVTTRHPELFLNVDWRENIRGEVEGRWTLKPELNSLGVWIHEEVADVDSDSEIHRYRLAPLQNGSNGTLSQRYRLLQVRGRSLV</sequence>
<evidence type="ECO:0000256" key="1">
    <source>
        <dbReference type="SAM" id="MobiDB-lite"/>
    </source>
</evidence>
<dbReference type="SUPFAM" id="SSF52540">
    <property type="entry name" value="P-loop containing nucleoside triphosphate hydrolases"/>
    <property type="match status" value="1"/>
</dbReference>
<feature type="compositionally biased region" description="Polar residues" evidence="1">
    <location>
        <begin position="350"/>
        <end position="365"/>
    </location>
</feature>
<gene>
    <name evidence="2" type="ORF">TWF481_004912</name>
</gene>
<reference evidence="2 3" key="1">
    <citation type="submission" date="2023-08" db="EMBL/GenBank/DDBJ databases">
        <authorList>
            <person name="Palmer J.M."/>
        </authorList>
    </citation>
    <scope>NUCLEOTIDE SEQUENCE [LARGE SCALE GENOMIC DNA]</scope>
    <source>
        <strain evidence="2 3">TWF481</strain>
    </source>
</reference>
<dbReference type="InterPro" id="IPR027417">
    <property type="entry name" value="P-loop_NTPase"/>
</dbReference>
<accession>A0AAV9WLV6</accession>
<protein>
    <recommendedName>
        <fullName evidence="4">Fungal N-terminal domain-containing protein</fullName>
    </recommendedName>
</protein>
<feature type="region of interest" description="Disordered" evidence="1">
    <location>
        <begin position="193"/>
        <end position="252"/>
    </location>
</feature>
<evidence type="ECO:0008006" key="4">
    <source>
        <dbReference type="Google" id="ProtNLM"/>
    </source>
</evidence>
<evidence type="ECO:0000313" key="3">
    <source>
        <dbReference type="Proteomes" id="UP001370758"/>
    </source>
</evidence>
<proteinExistence type="predicted"/>
<feature type="region of interest" description="Disordered" evidence="1">
    <location>
        <begin position="346"/>
        <end position="365"/>
    </location>
</feature>
<dbReference type="EMBL" id="JAVHJL010000002">
    <property type="protein sequence ID" value="KAK6510196.1"/>
    <property type="molecule type" value="Genomic_DNA"/>
</dbReference>